<gene>
    <name evidence="3" type="ORF">SHI21_13970</name>
</gene>
<dbReference type="Gene3D" id="3.30.530.20">
    <property type="match status" value="1"/>
</dbReference>
<name>A0ABU5VW77_9BACT</name>
<comment type="caution">
    <text evidence="3">The sequence shown here is derived from an EMBL/GenBank/DDBJ whole genome shotgun (WGS) entry which is preliminary data.</text>
</comment>
<protein>
    <submittedName>
        <fullName evidence="3">SRPBCC domain-containing protein</fullName>
    </submittedName>
</protein>
<dbReference type="EMBL" id="JAYGJQ010000002">
    <property type="protein sequence ID" value="MEA9357328.1"/>
    <property type="molecule type" value="Genomic_DNA"/>
</dbReference>
<dbReference type="InterPro" id="IPR023393">
    <property type="entry name" value="START-like_dom_sf"/>
</dbReference>
<proteinExistence type="inferred from homology"/>
<evidence type="ECO:0000256" key="1">
    <source>
        <dbReference type="ARBA" id="ARBA00006817"/>
    </source>
</evidence>
<dbReference type="CDD" id="cd07814">
    <property type="entry name" value="SRPBCC_CalC_Aha1-like"/>
    <property type="match status" value="1"/>
</dbReference>
<accession>A0ABU5VW77</accession>
<feature type="domain" description="Activator of Hsp90 ATPase homologue 1/2-like C-terminal" evidence="2">
    <location>
        <begin position="36"/>
        <end position="177"/>
    </location>
</feature>
<organism evidence="3 4">
    <name type="scientific">Bacteriovorax antarcticus</name>
    <dbReference type="NCBI Taxonomy" id="3088717"/>
    <lineage>
        <taxon>Bacteria</taxon>
        <taxon>Pseudomonadati</taxon>
        <taxon>Bdellovibrionota</taxon>
        <taxon>Bacteriovoracia</taxon>
        <taxon>Bacteriovoracales</taxon>
        <taxon>Bacteriovoracaceae</taxon>
        <taxon>Bacteriovorax</taxon>
    </lineage>
</organism>
<dbReference type="Proteomes" id="UP001302274">
    <property type="component" value="Unassembled WGS sequence"/>
</dbReference>
<dbReference type="SUPFAM" id="SSF55961">
    <property type="entry name" value="Bet v1-like"/>
    <property type="match status" value="1"/>
</dbReference>
<keyword evidence="4" id="KW-1185">Reference proteome</keyword>
<evidence type="ECO:0000313" key="3">
    <source>
        <dbReference type="EMBL" id="MEA9357328.1"/>
    </source>
</evidence>
<sequence>MKKFGIAVGFLCVIALGFFFYAARTPSVVVIETIFDAPVEKVWQVWTEPASIQKWWGPNHYTAPIIQNDLRVGASFLYAMKSPKDQTTWNTGRYTEIVLHRRIVAKMSFSDETGTPMTAKQAGLPGNWRDEMTITIDFTPQGQRTKVRVQQEGIPLLMSLFSKMGWEQQFVKIEKLL</sequence>
<comment type="similarity">
    <text evidence="1">Belongs to the AHA1 family.</text>
</comment>
<dbReference type="RefSeq" id="WP_323577291.1">
    <property type="nucleotide sequence ID" value="NZ_JAYGJQ010000002.1"/>
</dbReference>
<evidence type="ECO:0000259" key="2">
    <source>
        <dbReference type="Pfam" id="PF08327"/>
    </source>
</evidence>
<dbReference type="Pfam" id="PF08327">
    <property type="entry name" value="AHSA1"/>
    <property type="match status" value="1"/>
</dbReference>
<reference evidence="3 4" key="1">
    <citation type="submission" date="2023-11" db="EMBL/GenBank/DDBJ databases">
        <title>A Novel Polar Bacteriovorax (B. antarcticus) Isolated from the Biocrust in Antarctica.</title>
        <authorList>
            <person name="Mun W."/>
            <person name="Choi S.Y."/>
            <person name="Mitchell R.J."/>
        </authorList>
    </citation>
    <scope>NUCLEOTIDE SEQUENCE [LARGE SCALE GENOMIC DNA]</scope>
    <source>
        <strain evidence="3 4">PP10</strain>
    </source>
</reference>
<dbReference type="InterPro" id="IPR013538">
    <property type="entry name" value="ASHA1/2-like_C"/>
</dbReference>
<evidence type="ECO:0000313" key="4">
    <source>
        <dbReference type="Proteomes" id="UP001302274"/>
    </source>
</evidence>